<dbReference type="InterPro" id="IPR018062">
    <property type="entry name" value="HTH_AraC-typ_CS"/>
</dbReference>
<dbReference type="GO" id="GO:0003700">
    <property type="term" value="F:DNA-binding transcription factor activity"/>
    <property type="evidence" value="ECO:0007669"/>
    <property type="project" value="InterPro"/>
</dbReference>
<protein>
    <submittedName>
        <fullName evidence="6">Transcriptional regulator, AraC family</fullName>
    </submittedName>
</protein>
<dbReference type="PROSITE" id="PS01124">
    <property type="entry name" value="HTH_ARAC_FAMILY_2"/>
    <property type="match status" value="1"/>
</dbReference>
<feature type="transmembrane region" description="Helical" evidence="4">
    <location>
        <begin position="103"/>
        <end position="119"/>
    </location>
</feature>
<dbReference type="InterPro" id="IPR009057">
    <property type="entry name" value="Homeodomain-like_sf"/>
</dbReference>
<dbReference type="Gene3D" id="1.10.10.60">
    <property type="entry name" value="Homeodomain-like"/>
    <property type="match status" value="2"/>
</dbReference>
<organism evidence="6 7">
    <name type="scientific">Aquimarina amphilecti</name>
    <dbReference type="NCBI Taxonomy" id="1038014"/>
    <lineage>
        <taxon>Bacteria</taxon>
        <taxon>Pseudomonadati</taxon>
        <taxon>Bacteroidota</taxon>
        <taxon>Flavobacteriia</taxon>
        <taxon>Flavobacteriales</taxon>
        <taxon>Flavobacteriaceae</taxon>
        <taxon>Aquimarina</taxon>
    </lineage>
</organism>
<dbReference type="OrthoDB" id="6283866at2"/>
<proteinExistence type="predicted"/>
<dbReference type="Pfam" id="PF12833">
    <property type="entry name" value="HTH_18"/>
    <property type="match status" value="1"/>
</dbReference>
<dbReference type="STRING" id="1038014.SAMN04487910_2453"/>
<evidence type="ECO:0000259" key="5">
    <source>
        <dbReference type="PROSITE" id="PS01124"/>
    </source>
</evidence>
<feature type="domain" description="HTH araC/xylS-type" evidence="5">
    <location>
        <begin position="263"/>
        <end position="371"/>
    </location>
</feature>
<accession>A0A1H7Q6Y3</accession>
<keyword evidence="7" id="KW-1185">Reference proteome</keyword>
<evidence type="ECO:0000256" key="2">
    <source>
        <dbReference type="ARBA" id="ARBA00023125"/>
    </source>
</evidence>
<evidence type="ECO:0000313" key="6">
    <source>
        <dbReference type="EMBL" id="SEL43743.1"/>
    </source>
</evidence>
<dbReference type="AlphaFoldDB" id="A0A1H7Q6Y3"/>
<feature type="transmembrane region" description="Helical" evidence="4">
    <location>
        <begin position="68"/>
        <end position="88"/>
    </location>
</feature>
<feature type="transmembrane region" description="Helical" evidence="4">
    <location>
        <begin position="180"/>
        <end position="198"/>
    </location>
</feature>
<keyword evidence="2" id="KW-0238">DNA-binding</keyword>
<evidence type="ECO:0000256" key="4">
    <source>
        <dbReference type="SAM" id="Phobius"/>
    </source>
</evidence>
<evidence type="ECO:0000313" key="7">
    <source>
        <dbReference type="Proteomes" id="UP000198521"/>
    </source>
</evidence>
<evidence type="ECO:0000256" key="1">
    <source>
        <dbReference type="ARBA" id="ARBA00023015"/>
    </source>
</evidence>
<reference evidence="6 7" key="1">
    <citation type="submission" date="2016-10" db="EMBL/GenBank/DDBJ databases">
        <authorList>
            <person name="de Groot N.N."/>
        </authorList>
    </citation>
    <scope>NUCLEOTIDE SEQUENCE [LARGE SCALE GENOMIC DNA]</scope>
    <source>
        <strain evidence="6 7">DSM 25232</strain>
    </source>
</reference>
<dbReference type="GO" id="GO:0043565">
    <property type="term" value="F:sequence-specific DNA binding"/>
    <property type="evidence" value="ECO:0007669"/>
    <property type="project" value="InterPro"/>
</dbReference>
<dbReference type="SUPFAM" id="SSF46689">
    <property type="entry name" value="Homeodomain-like"/>
    <property type="match status" value="1"/>
</dbReference>
<dbReference type="EMBL" id="FOAB01000004">
    <property type="protein sequence ID" value="SEL43743.1"/>
    <property type="molecule type" value="Genomic_DNA"/>
</dbReference>
<gene>
    <name evidence="6" type="ORF">SAMN04487910_2453</name>
</gene>
<feature type="transmembrane region" description="Helical" evidence="4">
    <location>
        <begin position="139"/>
        <end position="159"/>
    </location>
</feature>
<feature type="transmembrane region" description="Helical" evidence="4">
    <location>
        <begin position="6"/>
        <end position="30"/>
    </location>
</feature>
<keyword evidence="4" id="KW-0812">Transmembrane</keyword>
<feature type="transmembrane region" description="Helical" evidence="4">
    <location>
        <begin position="218"/>
        <end position="238"/>
    </location>
</feature>
<feature type="transmembrane region" description="Helical" evidence="4">
    <location>
        <begin position="37"/>
        <end position="56"/>
    </location>
</feature>
<dbReference type="Proteomes" id="UP000198521">
    <property type="component" value="Unassembled WGS sequence"/>
</dbReference>
<dbReference type="PANTHER" id="PTHR43280:SF29">
    <property type="entry name" value="ARAC-FAMILY TRANSCRIPTIONAL REGULATOR"/>
    <property type="match status" value="1"/>
</dbReference>
<dbReference type="InterPro" id="IPR018060">
    <property type="entry name" value="HTH_AraC"/>
</dbReference>
<dbReference type="RefSeq" id="WP_091408741.1">
    <property type="nucleotide sequence ID" value="NZ_FOAB01000004.1"/>
</dbReference>
<keyword evidence="4" id="KW-1133">Transmembrane helix</keyword>
<dbReference type="SMART" id="SM00342">
    <property type="entry name" value="HTH_ARAC"/>
    <property type="match status" value="1"/>
</dbReference>
<evidence type="ECO:0000256" key="3">
    <source>
        <dbReference type="ARBA" id="ARBA00023163"/>
    </source>
</evidence>
<name>A0A1H7Q6Y3_AQUAM</name>
<dbReference type="PANTHER" id="PTHR43280">
    <property type="entry name" value="ARAC-FAMILY TRANSCRIPTIONAL REGULATOR"/>
    <property type="match status" value="1"/>
</dbReference>
<keyword evidence="3" id="KW-0804">Transcription</keyword>
<dbReference type="PROSITE" id="PS00041">
    <property type="entry name" value="HTH_ARAC_FAMILY_1"/>
    <property type="match status" value="1"/>
</dbReference>
<keyword evidence="1" id="KW-0805">Transcription regulation</keyword>
<keyword evidence="4" id="KW-0472">Membrane</keyword>
<sequence length="379" mass="44330">MCEFNLNLFNLIIIASVFIGTTFGLLLILTRRINKKANVLLGILTFIIVLWNIWILSLDFQITNYIPYFYLIPLNYSLALGPLLYLYVKKTTNFSYHISKKDILHFLPLVIELAVHLMISRDALANNIIGVETNTYLQLMPVIQFFAIVSIITYSIYALKKIKRYHTWLNKNYSNNDAYSLRWLYRLIIIFAILWFLWTPYTIIDYVLFNFQLGLADYYPIYVLLSIVTIWISAEAFLRPEVILLETNRNNNNEKEKPSEEILKKASWLKEQMITNRFYLNSELTLKSLAENLDMHPNILSKVINDGLDKNFSDFINEYRVNAIIKKMNSDDYDHITLLGLSFECGFNSKTTFNRVFKNIKGVTPLQYKKSIKNNAGHS</sequence>